<accession>A0ACC1M1H0</accession>
<gene>
    <name evidence="1" type="ORF">IWW38_003752</name>
</gene>
<name>A0ACC1M1H0_9FUNG</name>
<comment type="caution">
    <text evidence="1">The sequence shown here is derived from an EMBL/GenBank/DDBJ whole genome shotgun (WGS) entry which is preliminary data.</text>
</comment>
<keyword evidence="2" id="KW-1185">Reference proteome</keyword>
<proteinExistence type="predicted"/>
<dbReference type="EMBL" id="JANBVB010001084">
    <property type="protein sequence ID" value="KAJ2891132.1"/>
    <property type="molecule type" value="Genomic_DNA"/>
</dbReference>
<dbReference type="Proteomes" id="UP001139981">
    <property type="component" value="Unassembled WGS sequence"/>
</dbReference>
<evidence type="ECO:0000313" key="1">
    <source>
        <dbReference type="EMBL" id="KAJ2891132.1"/>
    </source>
</evidence>
<reference evidence="1" key="1">
    <citation type="submission" date="2022-07" db="EMBL/GenBank/DDBJ databases">
        <title>Phylogenomic reconstructions and comparative analyses of Kickxellomycotina fungi.</title>
        <authorList>
            <person name="Reynolds N.K."/>
            <person name="Stajich J.E."/>
            <person name="Barry K."/>
            <person name="Grigoriev I.V."/>
            <person name="Crous P."/>
            <person name="Smith M.E."/>
        </authorList>
    </citation>
    <scope>NUCLEOTIDE SEQUENCE</scope>
    <source>
        <strain evidence="1">CBS 190363</strain>
    </source>
</reference>
<organism evidence="1 2">
    <name type="scientific">Coemansia aciculifera</name>
    <dbReference type="NCBI Taxonomy" id="417176"/>
    <lineage>
        <taxon>Eukaryota</taxon>
        <taxon>Fungi</taxon>
        <taxon>Fungi incertae sedis</taxon>
        <taxon>Zoopagomycota</taxon>
        <taxon>Kickxellomycotina</taxon>
        <taxon>Kickxellomycetes</taxon>
        <taxon>Kickxellales</taxon>
        <taxon>Kickxellaceae</taxon>
        <taxon>Coemansia</taxon>
    </lineage>
</organism>
<feature type="non-terminal residue" evidence="1">
    <location>
        <position position="110"/>
    </location>
</feature>
<protein>
    <submittedName>
        <fullName evidence="1">Uncharacterized protein</fullName>
    </submittedName>
</protein>
<sequence>MPTFSQFATSEVQKSALVLQFVSQYESSSRKSASSSELRQLQEELERISARASARVLQLEQSQANLRAKLSEGGNDERAVVKRDRDVAKLEDSPATHGISADGSAVASTV</sequence>
<evidence type="ECO:0000313" key="2">
    <source>
        <dbReference type="Proteomes" id="UP001139981"/>
    </source>
</evidence>